<dbReference type="GO" id="GO:0000965">
    <property type="term" value="P:mitochondrial RNA 3'-end processing"/>
    <property type="evidence" value="ECO:0007669"/>
    <property type="project" value="TreeGrafter"/>
</dbReference>
<keyword evidence="1" id="KW-0547">Nucleotide-binding</keyword>
<dbReference type="STRING" id="4846.A0A367IN00"/>
<proteinExistence type="predicted"/>
<dbReference type="InterPro" id="IPR050699">
    <property type="entry name" value="RNA-DNA_Helicase"/>
</dbReference>
<dbReference type="AlphaFoldDB" id="A0A367IN00"/>
<dbReference type="EMBL" id="PJQM01006842">
    <property type="protein sequence ID" value="RCH79013.1"/>
    <property type="molecule type" value="Genomic_DNA"/>
</dbReference>
<feature type="non-terminal residue" evidence="6">
    <location>
        <position position="82"/>
    </location>
</feature>
<dbReference type="Gene3D" id="3.40.50.300">
    <property type="entry name" value="P-loop containing nucleotide triphosphate hydrolases"/>
    <property type="match status" value="1"/>
</dbReference>
<evidence type="ECO:0000256" key="2">
    <source>
        <dbReference type="ARBA" id="ARBA00022801"/>
    </source>
</evidence>
<comment type="caution">
    <text evidence="6">The sequence shown here is derived from an EMBL/GenBank/DDBJ whole genome shotgun (WGS) entry which is preliminary data.</text>
</comment>
<evidence type="ECO:0000256" key="3">
    <source>
        <dbReference type="ARBA" id="ARBA00022806"/>
    </source>
</evidence>
<dbReference type="OrthoDB" id="6692397at2759"/>
<evidence type="ECO:0000256" key="1">
    <source>
        <dbReference type="ARBA" id="ARBA00022741"/>
    </source>
</evidence>
<dbReference type="GO" id="GO:0045025">
    <property type="term" value="C:mitochondrial degradosome"/>
    <property type="evidence" value="ECO:0007669"/>
    <property type="project" value="TreeGrafter"/>
</dbReference>
<dbReference type="PANTHER" id="PTHR12131:SF1">
    <property type="entry name" value="ATP-DEPENDENT RNA HELICASE SUPV3L1, MITOCHONDRIAL-RELATED"/>
    <property type="match status" value="1"/>
</dbReference>
<dbReference type="InterPro" id="IPR027417">
    <property type="entry name" value="P-loop_NTPase"/>
</dbReference>
<dbReference type="GO" id="GO:0016787">
    <property type="term" value="F:hydrolase activity"/>
    <property type="evidence" value="ECO:0007669"/>
    <property type="project" value="UniProtKB-KW"/>
</dbReference>
<evidence type="ECO:0000313" key="7">
    <source>
        <dbReference type="Proteomes" id="UP000253551"/>
    </source>
</evidence>
<organism evidence="6 7">
    <name type="scientific">Rhizopus stolonifer</name>
    <name type="common">Rhizopus nigricans</name>
    <dbReference type="NCBI Taxonomy" id="4846"/>
    <lineage>
        <taxon>Eukaryota</taxon>
        <taxon>Fungi</taxon>
        <taxon>Fungi incertae sedis</taxon>
        <taxon>Mucoromycota</taxon>
        <taxon>Mucoromycotina</taxon>
        <taxon>Mucoromycetes</taxon>
        <taxon>Mucorales</taxon>
        <taxon>Mucorineae</taxon>
        <taxon>Rhizopodaceae</taxon>
        <taxon>Rhizopus</taxon>
    </lineage>
</organism>
<dbReference type="InterPro" id="IPR001650">
    <property type="entry name" value="Helicase_C-like"/>
</dbReference>
<sequence length="82" mass="8706">MSNTSLRADLSKIEKGDCVVAFSRKKIFGIKKNIEEATGLNCAVIYGGLPPETRSLQAKAFNDPDSGFDVLVASDAIGMGLN</sequence>
<name>A0A367IN00_RHIST</name>
<dbReference type="Proteomes" id="UP000253551">
    <property type="component" value="Unassembled WGS sequence"/>
</dbReference>
<accession>A0A367IN00</accession>
<evidence type="ECO:0000256" key="4">
    <source>
        <dbReference type="ARBA" id="ARBA00022840"/>
    </source>
</evidence>
<dbReference type="SUPFAM" id="SSF52540">
    <property type="entry name" value="P-loop containing nucleoside triphosphate hydrolases"/>
    <property type="match status" value="1"/>
</dbReference>
<protein>
    <submittedName>
        <fullName evidence="6">RNA helicase</fullName>
    </submittedName>
</protein>
<keyword evidence="4" id="KW-0067">ATP-binding</keyword>
<keyword evidence="7" id="KW-1185">Reference proteome</keyword>
<dbReference type="GO" id="GO:0004386">
    <property type="term" value="F:helicase activity"/>
    <property type="evidence" value="ECO:0007669"/>
    <property type="project" value="UniProtKB-KW"/>
</dbReference>
<dbReference type="GO" id="GO:0005524">
    <property type="term" value="F:ATP binding"/>
    <property type="evidence" value="ECO:0007669"/>
    <property type="project" value="UniProtKB-KW"/>
</dbReference>
<feature type="domain" description="Helicase C-terminal" evidence="5">
    <location>
        <begin position="12"/>
        <end position="82"/>
    </location>
</feature>
<keyword evidence="2" id="KW-0378">Hydrolase</keyword>
<dbReference type="PANTHER" id="PTHR12131">
    <property type="entry name" value="ATP-DEPENDENT RNA AND DNA HELICASE"/>
    <property type="match status" value="1"/>
</dbReference>
<keyword evidence="3 6" id="KW-0347">Helicase</keyword>
<evidence type="ECO:0000259" key="5">
    <source>
        <dbReference type="Pfam" id="PF00271"/>
    </source>
</evidence>
<evidence type="ECO:0000313" key="6">
    <source>
        <dbReference type="EMBL" id="RCH79013.1"/>
    </source>
</evidence>
<dbReference type="Pfam" id="PF00271">
    <property type="entry name" value="Helicase_C"/>
    <property type="match status" value="1"/>
</dbReference>
<reference evidence="6 7" key="1">
    <citation type="journal article" date="2018" name="G3 (Bethesda)">
        <title>Phylogenetic and Phylogenomic Definition of Rhizopus Species.</title>
        <authorList>
            <person name="Gryganskyi A.P."/>
            <person name="Golan J."/>
            <person name="Dolatabadi S."/>
            <person name="Mondo S."/>
            <person name="Robb S."/>
            <person name="Idnurm A."/>
            <person name="Muszewska A."/>
            <person name="Steczkiewicz K."/>
            <person name="Masonjones S."/>
            <person name="Liao H.L."/>
            <person name="Gajdeczka M.T."/>
            <person name="Anike F."/>
            <person name="Vuek A."/>
            <person name="Anishchenko I.M."/>
            <person name="Voigt K."/>
            <person name="de Hoog G.S."/>
            <person name="Smith M.E."/>
            <person name="Heitman J."/>
            <person name="Vilgalys R."/>
            <person name="Stajich J.E."/>
        </authorList>
    </citation>
    <scope>NUCLEOTIDE SEQUENCE [LARGE SCALE GENOMIC DNA]</scope>
    <source>
        <strain evidence="6 7">LSU 92-RS-03</strain>
    </source>
</reference>
<gene>
    <name evidence="6" type="primary">SUV3_2</name>
    <name evidence="6" type="ORF">CU098_007716</name>
</gene>